<feature type="region of interest" description="Disordered" evidence="1">
    <location>
        <begin position="117"/>
        <end position="150"/>
    </location>
</feature>
<name>A0A5B6TEC8_9BACT</name>
<feature type="region of interest" description="Disordered" evidence="1">
    <location>
        <begin position="173"/>
        <end position="197"/>
    </location>
</feature>
<dbReference type="OrthoDB" id="1523584at2"/>
<keyword evidence="4" id="KW-1185">Reference proteome</keyword>
<feature type="compositionally biased region" description="Basic and acidic residues" evidence="1">
    <location>
        <begin position="129"/>
        <end position="150"/>
    </location>
</feature>
<evidence type="ECO:0000256" key="1">
    <source>
        <dbReference type="SAM" id="MobiDB-lite"/>
    </source>
</evidence>
<keyword evidence="2" id="KW-0812">Transmembrane</keyword>
<evidence type="ECO:0000313" key="3">
    <source>
        <dbReference type="EMBL" id="KAA3438817.1"/>
    </source>
</evidence>
<keyword evidence="2" id="KW-1133">Transmembrane helix</keyword>
<feature type="transmembrane region" description="Helical" evidence="2">
    <location>
        <begin position="51"/>
        <end position="70"/>
    </location>
</feature>
<reference evidence="3 4" key="1">
    <citation type="submission" date="2019-07" db="EMBL/GenBank/DDBJ databases">
        <title>Rufibacter sp. nov., isolated from lake sediment.</title>
        <authorList>
            <person name="Qu J.-H."/>
        </authorList>
    </citation>
    <scope>NUCLEOTIDE SEQUENCE [LARGE SCALE GENOMIC DNA]</scope>
    <source>
        <strain evidence="3 4">NBS58-1</strain>
    </source>
</reference>
<evidence type="ECO:0000256" key="2">
    <source>
        <dbReference type="SAM" id="Phobius"/>
    </source>
</evidence>
<dbReference type="RefSeq" id="WP_149091873.1">
    <property type="nucleotide sequence ID" value="NZ_VKKY01000002.1"/>
</dbReference>
<proteinExistence type="predicted"/>
<comment type="caution">
    <text evidence="3">The sequence shown here is derived from an EMBL/GenBank/DDBJ whole genome shotgun (WGS) entry which is preliminary data.</text>
</comment>
<feature type="compositionally biased region" description="Basic and acidic residues" evidence="1">
    <location>
        <begin position="175"/>
        <end position="187"/>
    </location>
</feature>
<dbReference type="Proteomes" id="UP000324133">
    <property type="component" value="Unassembled WGS sequence"/>
</dbReference>
<organism evidence="3 4">
    <name type="scientific">Rufibacter hautae</name>
    <dbReference type="NCBI Taxonomy" id="2595005"/>
    <lineage>
        <taxon>Bacteria</taxon>
        <taxon>Pseudomonadati</taxon>
        <taxon>Bacteroidota</taxon>
        <taxon>Cytophagia</taxon>
        <taxon>Cytophagales</taxon>
        <taxon>Hymenobacteraceae</taxon>
        <taxon>Rufibacter</taxon>
    </lineage>
</organism>
<gene>
    <name evidence="3" type="ORF">FOA19_16520</name>
</gene>
<dbReference type="AlphaFoldDB" id="A0A5B6TEC8"/>
<sequence>MNLNNMSDEELDRLFKASADNFDPPFDPEAWAAMDQKLEQVQVRHRWFRRYYPFVSLFLLITIVTIYQLVDRSAMSNEPDFLKTKQNQELAETSISELKEGKSKVEGKQWEAKEITGLNNTKPGLETGSTRDARRDNTTAFKETGKREPSKIDITRQQEKQGNLRWKNAVAIGLRKRDNQKEQRSTKETSSTDDSRISASASRKFVDLALVEKQIISAVEGEKSVEVESANEKPTLDSLNYRSLVLAPAIKPAEITMELLSLDSSFTSQNLKNQLHEAGLPKRTSAFMSYVQIGLAVAPDFTMVKFKNPDAVSANAGVLLGVPLTEKLSLVSGVVWANKVYSANAEDYYFSNGYTYTEPVDATCKVIDIPLNLQYKVFGNEKNAFAIQAGLSSYLMLSEEYSSGGYYPYYNEVSNENQHWFKVQNVSLVYNRILSPAFSFGVEPFVKIPYGGIGDGKVKLTSAGVFFSAGYRIKLKP</sequence>
<feature type="compositionally biased region" description="Polar residues" evidence="1">
    <location>
        <begin position="117"/>
        <end position="128"/>
    </location>
</feature>
<accession>A0A5B6TEC8</accession>
<dbReference type="EMBL" id="VKKY01000002">
    <property type="protein sequence ID" value="KAA3438817.1"/>
    <property type="molecule type" value="Genomic_DNA"/>
</dbReference>
<evidence type="ECO:0000313" key="4">
    <source>
        <dbReference type="Proteomes" id="UP000324133"/>
    </source>
</evidence>
<keyword evidence="2" id="KW-0472">Membrane</keyword>
<protein>
    <submittedName>
        <fullName evidence="3">PorT family protein</fullName>
    </submittedName>
</protein>